<dbReference type="GO" id="GO:0005509">
    <property type="term" value="F:calcium ion binding"/>
    <property type="evidence" value="ECO:0007669"/>
    <property type="project" value="InterPro"/>
</dbReference>
<dbReference type="PROSITE" id="PS50222">
    <property type="entry name" value="EF_HAND_2"/>
    <property type="match status" value="1"/>
</dbReference>
<accession>A0A4V6T4K5</accession>
<dbReference type="InterPro" id="IPR002048">
    <property type="entry name" value="EF_hand_dom"/>
</dbReference>
<evidence type="ECO:0000256" key="1">
    <source>
        <dbReference type="SAM" id="MobiDB-lite"/>
    </source>
</evidence>
<dbReference type="Proteomes" id="UP000317650">
    <property type="component" value="Chromosome 5"/>
</dbReference>
<keyword evidence="4" id="KW-1185">Reference proteome</keyword>
<dbReference type="EMBL" id="PYDT01000003">
    <property type="protein sequence ID" value="THU66405.1"/>
    <property type="molecule type" value="Genomic_DNA"/>
</dbReference>
<dbReference type="PROSITE" id="PS00018">
    <property type="entry name" value="EF_HAND_1"/>
    <property type="match status" value="1"/>
</dbReference>
<dbReference type="STRING" id="52838.A0A4V6T4K5"/>
<evidence type="ECO:0000259" key="2">
    <source>
        <dbReference type="PROSITE" id="PS50222"/>
    </source>
</evidence>
<comment type="caution">
    <text evidence="3">The sequence shown here is derived from an EMBL/GenBank/DDBJ whole genome shotgun (WGS) entry which is preliminary data.</text>
</comment>
<dbReference type="PANTHER" id="PTHR34574:SF2">
    <property type="entry name" value="CALCIUM-BINDING EF-HAND FAMILY PROTEIN"/>
    <property type="match status" value="1"/>
</dbReference>
<feature type="domain" description="EF-hand" evidence="2">
    <location>
        <begin position="42"/>
        <end position="77"/>
    </location>
</feature>
<evidence type="ECO:0000313" key="4">
    <source>
        <dbReference type="Proteomes" id="UP000317650"/>
    </source>
</evidence>
<evidence type="ECO:0000313" key="3">
    <source>
        <dbReference type="EMBL" id="THU66405.1"/>
    </source>
</evidence>
<dbReference type="PANTHER" id="PTHR34574">
    <property type="entry name" value="CALCIUM-BINDING EF-HAND FAMILY PROTEIN-RELATED"/>
    <property type="match status" value="1"/>
</dbReference>
<sequence>MASGRWFGWRNKSGGGKGKEETRKAVVLDGSDIKELVEDEATFSGFVESKFRELDVDGDGRLSVKELQPAVSDIGAAIGLPAPGSSPKSDHIYSEVITNIVEPSFQSFSSDLLEQPASQDILENFKKLLGNVIRRLQEHPVIVAHSENTFDGSGIKRLLLNKFELDKLLDSVWRDLPKDHNQQTSKEYLRIALDRIAASASLPPYSAVDQVDVIINEAIGMVKGDDGKIVEEAGFKRTLTEILGSIMLQLEGNPVFVSTNSVVHEPLAASSTILPSTSISTEVNE</sequence>
<dbReference type="AlphaFoldDB" id="A0A4V6T4K5"/>
<feature type="region of interest" description="Disordered" evidence="1">
    <location>
        <begin position="1"/>
        <end position="21"/>
    </location>
</feature>
<organism evidence="3 4">
    <name type="scientific">Musa balbisiana</name>
    <name type="common">Banana</name>
    <dbReference type="NCBI Taxonomy" id="52838"/>
    <lineage>
        <taxon>Eukaryota</taxon>
        <taxon>Viridiplantae</taxon>
        <taxon>Streptophyta</taxon>
        <taxon>Embryophyta</taxon>
        <taxon>Tracheophyta</taxon>
        <taxon>Spermatophyta</taxon>
        <taxon>Magnoliopsida</taxon>
        <taxon>Liliopsida</taxon>
        <taxon>Zingiberales</taxon>
        <taxon>Musaceae</taxon>
        <taxon>Musa</taxon>
    </lineage>
</organism>
<proteinExistence type="predicted"/>
<protein>
    <recommendedName>
        <fullName evidence="2">EF-hand domain-containing protein</fullName>
    </recommendedName>
</protein>
<gene>
    <name evidence="3" type="ORF">C4D60_Mb05t13800</name>
</gene>
<dbReference type="InterPro" id="IPR018247">
    <property type="entry name" value="EF_Hand_1_Ca_BS"/>
</dbReference>
<name>A0A4V6T4K5_MUSBA</name>
<reference evidence="3 4" key="1">
    <citation type="journal article" date="2019" name="Nat. Plants">
        <title>Genome sequencing of Musa balbisiana reveals subgenome evolution and function divergence in polyploid bananas.</title>
        <authorList>
            <person name="Yao X."/>
        </authorList>
    </citation>
    <scope>NUCLEOTIDE SEQUENCE [LARGE SCALE GENOMIC DNA]</scope>
    <source>
        <strain evidence="4">cv. DH-PKW</strain>
        <tissue evidence="3">Leaves</tissue>
    </source>
</reference>